<evidence type="ECO:0000313" key="1">
    <source>
        <dbReference type="EMBL" id="GGZ22666.1"/>
    </source>
</evidence>
<protein>
    <recommendedName>
        <fullName evidence="3">RiboL-PSP-HEPN domain-containing protein</fullName>
    </recommendedName>
</protein>
<comment type="caution">
    <text evidence="1">The sequence shown here is derived from an EMBL/GenBank/DDBJ whole genome shotgun (WGS) entry which is preliminary data.</text>
</comment>
<reference evidence="1" key="2">
    <citation type="submission" date="2020-09" db="EMBL/GenBank/DDBJ databases">
        <authorList>
            <person name="Sun Q."/>
            <person name="Ohkuma M."/>
        </authorList>
    </citation>
    <scope>NUCLEOTIDE SEQUENCE</scope>
    <source>
        <strain evidence="1">JCM 4815</strain>
    </source>
</reference>
<proteinExistence type="predicted"/>
<dbReference type="EMBL" id="BMVW01000010">
    <property type="protein sequence ID" value="GGZ22666.1"/>
    <property type="molecule type" value="Genomic_DNA"/>
</dbReference>
<name>A0A918PVU2_9ACTN</name>
<organism evidence="1 2">
    <name type="scientific">Streptomyces poonensis</name>
    <dbReference type="NCBI Taxonomy" id="68255"/>
    <lineage>
        <taxon>Bacteria</taxon>
        <taxon>Bacillati</taxon>
        <taxon>Actinomycetota</taxon>
        <taxon>Actinomycetes</taxon>
        <taxon>Kitasatosporales</taxon>
        <taxon>Streptomycetaceae</taxon>
        <taxon>Streptomyces</taxon>
    </lineage>
</organism>
<sequence length="205" mass="23653">MPSPRYKVMSRRITELRHNLLPSSFNPLGLYSDRVHERTRAFRVLAHAEFESFIEDRALEVIVNAHGEWERTGRIRPSLLSLMSHWDSNPKIPENLADLGDKSIKYPTLTARIESAKKHYSTYIKKRNNGIKEKNLLLILLPLGVTKDEIDADWLDDTEGWATDRGTVAHTSAKMQVQLDPKIELATVRKVRDGFRDIDRILLQK</sequence>
<accession>A0A918PVU2</accession>
<dbReference type="AlphaFoldDB" id="A0A918PVU2"/>
<evidence type="ECO:0008006" key="3">
    <source>
        <dbReference type="Google" id="ProtNLM"/>
    </source>
</evidence>
<reference evidence="1" key="1">
    <citation type="journal article" date="2014" name="Int. J. Syst. Evol. Microbiol.">
        <title>Complete genome sequence of Corynebacterium casei LMG S-19264T (=DSM 44701T), isolated from a smear-ripened cheese.</title>
        <authorList>
            <consortium name="US DOE Joint Genome Institute (JGI-PGF)"/>
            <person name="Walter F."/>
            <person name="Albersmeier A."/>
            <person name="Kalinowski J."/>
            <person name="Ruckert C."/>
        </authorList>
    </citation>
    <scope>NUCLEOTIDE SEQUENCE</scope>
    <source>
        <strain evidence="1">JCM 4815</strain>
    </source>
</reference>
<evidence type="ECO:0000313" key="2">
    <source>
        <dbReference type="Proteomes" id="UP000622166"/>
    </source>
</evidence>
<dbReference type="Proteomes" id="UP000622166">
    <property type="component" value="Unassembled WGS sequence"/>
</dbReference>
<keyword evidence="2" id="KW-1185">Reference proteome</keyword>
<gene>
    <name evidence="1" type="ORF">GCM10010365_48630</name>
</gene>